<proteinExistence type="predicted"/>
<feature type="domain" description="Peptidyl-prolyl cis-trans isomerase FKBP-type N-terminal" evidence="3">
    <location>
        <begin position="254"/>
        <end position="321"/>
    </location>
</feature>
<dbReference type="InterPro" id="IPR036944">
    <property type="entry name" value="PPIase_FKBP_N_sf"/>
</dbReference>
<evidence type="ECO:0000256" key="2">
    <source>
        <dbReference type="SAM" id="SignalP"/>
    </source>
</evidence>
<dbReference type="Gene3D" id="1.10.287.460">
    <property type="entry name" value="Peptidyl-prolyl cis-trans isomerase, FKBP-type, N-terminal domain"/>
    <property type="match status" value="1"/>
</dbReference>
<feature type="signal peptide" evidence="2">
    <location>
        <begin position="1"/>
        <end position="33"/>
    </location>
</feature>
<dbReference type="RefSeq" id="WP_123755582.1">
    <property type="nucleotide sequence ID" value="NZ_JARXNK020000106.1"/>
</dbReference>
<dbReference type="Pfam" id="PF01346">
    <property type="entry name" value="FKBP_N"/>
    <property type="match status" value="1"/>
</dbReference>
<evidence type="ECO:0000313" key="4">
    <source>
        <dbReference type="EMBL" id="MEL0554238.1"/>
    </source>
</evidence>
<accession>A0ABU9FCU7</accession>
<reference evidence="4 5" key="1">
    <citation type="submission" date="2024-04" db="EMBL/GenBank/DDBJ databases">
        <title>Two novel Raoultella species associated with bleeding cankers of broadleaf hosts, Raoultella scottia sp. nov. and Raoultella lignicola sp. nov.</title>
        <authorList>
            <person name="Brady C.L."/>
        </authorList>
    </citation>
    <scope>NUCLEOTIDE SEQUENCE [LARGE SCALE GENOMIC DNA]</scope>
    <source>
        <strain evidence="4 5">TW_WC1a.1</strain>
    </source>
</reference>
<dbReference type="EMBL" id="JARXNK020000106">
    <property type="protein sequence ID" value="MEL0554238.1"/>
    <property type="molecule type" value="Genomic_DNA"/>
</dbReference>
<evidence type="ECO:0000313" key="5">
    <source>
        <dbReference type="Proteomes" id="UP001312893"/>
    </source>
</evidence>
<evidence type="ECO:0000256" key="1">
    <source>
        <dbReference type="SAM" id="MobiDB-lite"/>
    </source>
</evidence>
<comment type="caution">
    <text evidence="4">The sequence shown here is derived from an EMBL/GenBank/DDBJ whole genome shotgun (WGS) entry which is preliminary data.</text>
</comment>
<feature type="region of interest" description="Disordered" evidence="1">
    <location>
        <begin position="46"/>
        <end position="91"/>
    </location>
</feature>
<dbReference type="GO" id="GO:0016853">
    <property type="term" value="F:isomerase activity"/>
    <property type="evidence" value="ECO:0007669"/>
    <property type="project" value="UniProtKB-KW"/>
</dbReference>
<name>A0ABU9FCU7_9ENTR</name>
<gene>
    <name evidence="4" type="ORF">QFI96_021370</name>
</gene>
<keyword evidence="2" id="KW-0732">Signal</keyword>
<protein>
    <submittedName>
        <fullName evidence="4">FKBP-type peptidyl-prolyl cis-trans isomerase N-terminal domain-containing protein</fullName>
    </submittedName>
</protein>
<keyword evidence="5" id="KW-1185">Reference proteome</keyword>
<keyword evidence="4" id="KW-0413">Isomerase</keyword>
<evidence type="ECO:0000259" key="3">
    <source>
        <dbReference type="Pfam" id="PF01346"/>
    </source>
</evidence>
<organism evidence="4 5">
    <name type="scientific">Raoultella lignicola</name>
    <dbReference type="NCBI Taxonomy" id="3040939"/>
    <lineage>
        <taxon>Bacteria</taxon>
        <taxon>Pseudomonadati</taxon>
        <taxon>Pseudomonadota</taxon>
        <taxon>Gammaproteobacteria</taxon>
        <taxon>Enterobacterales</taxon>
        <taxon>Enterobacteriaceae</taxon>
        <taxon>Klebsiella/Raoultella group</taxon>
        <taxon>Raoultella</taxon>
    </lineage>
</organism>
<sequence length="438" mass="47314">MIHHPGIVKTYPRRPLTIAVVLSTLFVLPPAHSAGEDFLDNISKLEIQHPPPSDNGKAESSAGQQRPDDGSTTSKQAPQKPAVVRKAANQNNKADNTIAALRKQNAELSAAVKAAEKTRDETTRTLTAQIAALEARNTAPDVDQSASLNALNKKNAQLAAAAEAAQKKLEESARTLNAQITALKTQGAQSDSEQKSALAALTNKNTQLTAAAEATQKKHEAAVAALTDKNKTLQSALDRVAVKDDKLNLADKNNKNAYALGVFYLTQALSAMEKMTDNGMKLAPAALVSGFNDAYQQKLKIKESEIEKTVNALNDHMSAKFVDIDNKIMAKIKNKKYEILPNGVYFVVDKKGKEKYKLDESLSMNILEKKLDGTPILNTMNSSMMYDKQTDPLMDKILSSGFKGGTVTLYGQAGSLYNPPPEAISPTTLISITFELLP</sequence>
<feature type="chain" id="PRO_5046591978" evidence="2">
    <location>
        <begin position="34"/>
        <end position="438"/>
    </location>
</feature>
<dbReference type="Proteomes" id="UP001312893">
    <property type="component" value="Unassembled WGS sequence"/>
</dbReference>
<dbReference type="InterPro" id="IPR000774">
    <property type="entry name" value="PPIase_FKBP_N"/>
</dbReference>